<evidence type="ECO:0000259" key="4">
    <source>
        <dbReference type="PROSITE" id="PS50995"/>
    </source>
</evidence>
<dbReference type="InterPro" id="IPR039422">
    <property type="entry name" value="MarR/SlyA-like"/>
</dbReference>
<dbReference type="Pfam" id="PF12802">
    <property type="entry name" value="MarR_2"/>
    <property type="match status" value="1"/>
</dbReference>
<dbReference type="InterPro" id="IPR000835">
    <property type="entry name" value="HTH_MarR-typ"/>
</dbReference>
<proteinExistence type="predicted"/>
<name>A0ABV0BGA5_9HYPH</name>
<evidence type="ECO:0000256" key="3">
    <source>
        <dbReference type="ARBA" id="ARBA00023163"/>
    </source>
</evidence>
<feature type="domain" description="HTH marR-type" evidence="4">
    <location>
        <begin position="6"/>
        <end position="138"/>
    </location>
</feature>
<dbReference type="InterPro" id="IPR036390">
    <property type="entry name" value="WH_DNA-bd_sf"/>
</dbReference>
<evidence type="ECO:0000313" key="5">
    <source>
        <dbReference type="EMBL" id="MEN3929710.1"/>
    </source>
</evidence>
<dbReference type="PROSITE" id="PS50995">
    <property type="entry name" value="HTH_MARR_2"/>
    <property type="match status" value="1"/>
</dbReference>
<keyword evidence="6" id="KW-1185">Reference proteome</keyword>
<dbReference type="Proteomes" id="UP001418637">
    <property type="component" value="Unassembled WGS sequence"/>
</dbReference>
<protein>
    <submittedName>
        <fullName evidence="5">MarR family transcriptional regulator</fullName>
    </submittedName>
</protein>
<dbReference type="Gene3D" id="1.10.10.10">
    <property type="entry name" value="Winged helix-like DNA-binding domain superfamily/Winged helix DNA-binding domain"/>
    <property type="match status" value="1"/>
</dbReference>
<keyword evidence="2" id="KW-0238">DNA-binding</keyword>
<keyword evidence="3" id="KW-0804">Transcription</keyword>
<dbReference type="PANTHER" id="PTHR33164:SF64">
    <property type="entry name" value="TRANSCRIPTIONAL REGULATOR SLYA"/>
    <property type="match status" value="1"/>
</dbReference>
<dbReference type="PANTHER" id="PTHR33164">
    <property type="entry name" value="TRANSCRIPTIONAL REGULATOR, MARR FAMILY"/>
    <property type="match status" value="1"/>
</dbReference>
<reference evidence="5 6" key="1">
    <citation type="submission" date="2024-04" db="EMBL/GenBank/DDBJ databases">
        <title>A novel species isolated from cricket.</title>
        <authorList>
            <person name="Wang H.-C."/>
        </authorList>
    </citation>
    <scope>NUCLEOTIDE SEQUENCE [LARGE SCALE GENOMIC DNA]</scope>
    <source>
        <strain evidence="5 6">WL0021</strain>
    </source>
</reference>
<keyword evidence="1" id="KW-0805">Transcription regulation</keyword>
<dbReference type="SUPFAM" id="SSF46785">
    <property type="entry name" value="Winged helix' DNA-binding domain"/>
    <property type="match status" value="1"/>
</dbReference>
<sequence>MPADIDKDPLILLHMVGRLLRNYIDKRARDFDMTRAQWIILMYVSRTPGLTQQELANILEVEAITIGRLIDKLEQRSLIERRRDPKDRRVWRLHNLPASNDTILAINQIRKDLLTDIQNKLGDSKITVLIDALLSIKEHMIQERGICDCQIEHSKE</sequence>
<dbReference type="SMART" id="SM00347">
    <property type="entry name" value="HTH_MARR"/>
    <property type="match status" value="1"/>
</dbReference>
<evidence type="ECO:0000313" key="6">
    <source>
        <dbReference type="Proteomes" id="UP001418637"/>
    </source>
</evidence>
<organism evidence="5 6">
    <name type="scientific">Hohaiivirga grylli</name>
    <dbReference type="NCBI Taxonomy" id="3133970"/>
    <lineage>
        <taxon>Bacteria</taxon>
        <taxon>Pseudomonadati</taxon>
        <taxon>Pseudomonadota</taxon>
        <taxon>Alphaproteobacteria</taxon>
        <taxon>Hyphomicrobiales</taxon>
        <taxon>Methylobacteriaceae</taxon>
        <taxon>Hohaiivirga</taxon>
    </lineage>
</organism>
<gene>
    <name evidence="5" type="ORF">WJT86_01380</name>
</gene>
<accession>A0ABV0BGA5</accession>
<dbReference type="RefSeq" id="WP_346335703.1">
    <property type="nucleotide sequence ID" value="NZ_JBBYXI010000001.1"/>
</dbReference>
<evidence type="ECO:0000256" key="2">
    <source>
        <dbReference type="ARBA" id="ARBA00023125"/>
    </source>
</evidence>
<comment type="caution">
    <text evidence="5">The sequence shown here is derived from an EMBL/GenBank/DDBJ whole genome shotgun (WGS) entry which is preliminary data.</text>
</comment>
<dbReference type="InterPro" id="IPR036388">
    <property type="entry name" value="WH-like_DNA-bd_sf"/>
</dbReference>
<dbReference type="EMBL" id="JBBYXI010000001">
    <property type="protein sequence ID" value="MEN3929710.1"/>
    <property type="molecule type" value="Genomic_DNA"/>
</dbReference>
<evidence type="ECO:0000256" key="1">
    <source>
        <dbReference type="ARBA" id="ARBA00023015"/>
    </source>
</evidence>